<dbReference type="EMBL" id="FNEM01000018">
    <property type="protein sequence ID" value="SDK08405.1"/>
    <property type="molecule type" value="Genomic_DNA"/>
</dbReference>
<dbReference type="InterPro" id="IPR001173">
    <property type="entry name" value="Glyco_trans_2-like"/>
</dbReference>
<feature type="domain" description="Glycosyltransferase 2-like" evidence="1">
    <location>
        <begin position="3"/>
        <end position="166"/>
    </location>
</feature>
<dbReference type="PANTHER" id="PTHR22916">
    <property type="entry name" value="GLYCOSYLTRANSFERASE"/>
    <property type="match status" value="1"/>
</dbReference>
<dbReference type="Proteomes" id="UP000199527">
    <property type="component" value="Unassembled WGS sequence"/>
</dbReference>
<organism evidence="2 3">
    <name type="scientific">Ferrimonas sediminum</name>
    <dbReference type="NCBI Taxonomy" id="718193"/>
    <lineage>
        <taxon>Bacteria</taxon>
        <taxon>Pseudomonadati</taxon>
        <taxon>Pseudomonadota</taxon>
        <taxon>Gammaproteobacteria</taxon>
        <taxon>Alteromonadales</taxon>
        <taxon>Ferrimonadaceae</taxon>
        <taxon>Ferrimonas</taxon>
    </lineage>
</organism>
<evidence type="ECO:0000313" key="2">
    <source>
        <dbReference type="EMBL" id="SDK08405.1"/>
    </source>
</evidence>
<dbReference type="Pfam" id="PF00535">
    <property type="entry name" value="Glycos_transf_2"/>
    <property type="match status" value="1"/>
</dbReference>
<reference evidence="3" key="1">
    <citation type="submission" date="2016-10" db="EMBL/GenBank/DDBJ databases">
        <authorList>
            <person name="Varghese N."/>
            <person name="Submissions S."/>
        </authorList>
    </citation>
    <scope>NUCLEOTIDE SEQUENCE [LARGE SCALE GENOMIC DNA]</scope>
    <source>
        <strain evidence="3">DSM 23317</strain>
    </source>
</reference>
<dbReference type="GO" id="GO:0016758">
    <property type="term" value="F:hexosyltransferase activity"/>
    <property type="evidence" value="ECO:0007669"/>
    <property type="project" value="UniProtKB-ARBA"/>
</dbReference>
<evidence type="ECO:0000313" key="3">
    <source>
        <dbReference type="Proteomes" id="UP000199527"/>
    </source>
</evidence>
<dbReference type="Gene3D" id="3.90.550.10">
    <property type="entry name" value="Spore Coat Polysaccharide Biosynthesis Protein SpsA, Chain A"/>
    <property type="match status" value="1"/>
</dbReference>
<dbReference type="CDD" id="cd00761">
    <property type="entry name" value="Glyco_tranf_GTA_type"/>
    <property type="match status" value="1"/>
</dbReference>
<keyword evidence="2" id="KW-0808">Transferase</keyword>
<dbReference type="SUPFAM" id="SSF53448">
    <property type="entry name" value="Nucleotide-diphospho-sugar transferases"/>
    <property type="match status" value="1"/>
</dbReference>
<dbReference type="PANTHER" id="PTHR22916:SF3">
    <property type="entry name" value="UDP-GLCNAC:BETAGAL BETA-1,3-N-ACETYLGLUCOSAMINYLTRANSFERASE-LIKE PROTEIN 1"/>
    <property type="match status" value="1"/>
</dbReference>
<sequence length="306" mass="34992">MISVIIPFYNSSKYVTDAIDSVICQKIEGIEIIVVNDGSSETESKKCQQIISKYLDVNILYYHKPNGGAASARNYGVGKSTQKYLAFLDSDDVWVDGKLSRQLSMIQGSKSGLVLTNVIVCNDKLESLYNSKKEISQNRKVNLSKLFYGQIVMNTPTILMKRSVFDMIGGFDEGLNYREDHYFLMKSLEFTEMKLVNELLTLRRQREGSLSGVESFEKEIAKHQPFWNKCTENFDNLDAIKAKNKILLRLCIYYIRNGNAEEYQKIIAGNLCTPYSIRVVALFLSKFSPLLQALYIFRNRIRNGNK</sequence>
<accession>A0A1G8Z236</accession>
<dbReference type="InterPro" id="IPR029044">
    <property type="entry name" value="Nucleotide-diphossugar_trans"/>
</dbReference>
<gene>
    <name evidence="2" type="ORF">SAMN04488540_11890</name>
</gene>
<protein>
    <submittedName>
        <fullName evidence="2">Glycosyl transferase family 2</fullName>
    </submittedName>
</protein>
<proteinExistence type="predicted"/>
<dbReference type="AlphaFoldDB" id="A0A1G8Z236"/>
<name>A0A1G8Z236_9GAMM</name>
<keyword evidence="3" id="KW-1185">Reference proteome</keyword>
<dbReference type="RefSeq" id="WP_176819360.1">
    <property type="nucleotide sequence ID" value="NZ_FNEM01000018.1"/>
</dbReference>
<evidence type="ECO:0000259" key="1">
    <source>
        <dbReference type="Pfam" id="PF00535"/>
    </source>
</evidence>